<gene>
    <name evidence="2" type="ORF">AADV58_10125</name>
</gene>
<dbReference type="InterPro" id="IPR006430">
    <property type="entry name" value="Phage_portal_PBSX"/>
</dbReference>
<dbReference type="Pfam" id="PF04860">
    <property type="entry name" value="Phage_portal"/>
    <property type="match status" value="1"/>
</dbReference>
<keyword evidence="3" id="KW-1185">Reference proteome</keyword>
<comment type="similarity">
    <text evidence="1">Belongs to the phage portal family. PBSX subfamily.</text>
</comment>
<dbReference type="RefSeq" id="WP_341743081.1">
    <property type="nucleotide sequence ID" value="NZ_CP151406.1"/>
</dbReference>
<proteinExistence type="inferred from homology"/>
<reference evidence="2 3" key="1">
    <citation type="submission" date="2024-04" db="EMBL/GenBank/DDBJ databases">
        <title>Dissimilatory iodate-reducing microorganisms contribute to the enrichment of iodine in groundwater.</title>
        <authorList>
            <person name="Jiang Z."/>
        </authorList>
    </citation>
    <scope>NUCLEOTIDE SEQUENCE [LARGE SCALE GENOMIC DNA]</scope>
    <source>
        <strain evidence="2 3">NCP973</strain>
    </source>
</reference>
<organism evidence="2 3">
    <name type="scientific">Azonexus hydrophilus</name>
    <dbReference type="NCBI Taxonomy" id="418702"/>
    <lineage>
        <taxon>Bacteria</taxon>
        <taxon>Pseudomonadati</taxon>
        <taxon>Pseudomonadota</taxon>
        <taxon>Betaproteobacteria</taxon>
        <taxon>Rhodocyclales</taxon>
        <taxon>Azonexaceae</taxon>
        <taxon>Azonexus</taxon>
    </lineage>
</organism>
<evidence type="ECO:0000313" key="3">
    <source>
        <dbReference type="Proteomes" id="UP001479520"/>
    </source>
</evidence>
<dbReference type="InterPro" id="IPR006944">
    <property type="entry name" value="Phage/GTA_portal"/>
</dbReference>
<sequence>MNNELMTPVFPEAAPAANEVRVEAFTFGDPEAVLDRREILDMLECPDNGKWYEPPISLDGLAKSSRSAVHHASAMYVKRNILVSCFEPSQYLSRSDFSVFAHEFIIFGNAYLERRDNRLREALRLVAPKAKYTRRGLEDGQYWYVPKYNEEHQFPKGKVFHLMEPDVNQDIYGLPEYIPALHSAWLNESATLFRRKYYKNGSHAGYILYMTDAAQKQEDVDALREALKSAKGPGNFRNLFMYAPNGKKDGIQIIPVSEVAAKDDFANIKNVTRDDMLAMHRTPPQLMGIVPGNTGGFGDAATAARVFNANEILPLQARLLEVNDWMGEEVIRFKPYALAEAGASATAPEKIPAR</sequence>
<dbReference type="EMBL" id="CP151406">
    <property type="protein sequence ID" value="WZJ20310.1"/>
    <property type="molecule type" value="Genomic_DNA"/>
</dbReference>
<dbReference type="Proteomes" id="UP001479520">
    <property type="component" value="Chromosome"/>
</dbReference>
<dbReference type="NCBIfam" id="TIGR01540">
    <property type="entry name" value="portal_PBSX"/>
    <property type="match status" value="1"/>
</dbReference>
<dbReference type="InterPro" id="IPR030935">
    <property type="entry name" value="PBSX_Proteobac"/>
</dbReference>
<name>A0ABZ2XFZ3_9RHOO</name>
<dbReference type="PIRSF" id="PIRSF018494">
    <property type="entry name" value="PBSX_VPQ"/>
    <property type="match status" value="1"/>
</dbReference>
<accession>A0ABZ2XFZ3</accession>
<protein>
    <submittedName>
        <fullName evidence="2">Phage portal protein</fullName>
    </submittedName>
</protein>
<evidence type="ECO:0000256" key="1">
    <source>
        <dbReference type="ARBA" id="ARBA00006799"/>
    </source>
</evidence>
<evidence type="ECO:0000313" key="2">
    <source>
        <dbReference type="EMBL" id="WZJ20310.1"/>
    </source>
</evidence>